<dbReference type="Proteomes" id="UP000031668">
    <property type="component" value="Unassembled WGS sequence"/>
</dbReference>
<evidence type="ECO:0000256" key="2">
    <source>
        <dbReference type="ARBA" id="ARBA00022692"/>
    </source>
</evidence>
<reference evidence="7 8" key="1">
    <citation type="journal article" date="2014" name="Genome Biol. Evol.">
        <title>The genome of the myxosporean Thelohanellus kitauei shows adaptations to nutrient acquisition within its fish host.</title>
        <authorList>
            <person name="Yang Y."/>
            <person name="Xiong J."/>
            <person name="Zhou Z."/>
            <person name="Huo F."/>
            <person name="Miao W."/>
            <person name="Ran C."/>
            <person name="Liu Y."/>
            <person name="Zhang J."/>
            <person name="Feng J."/>
            <person name="Wang M."/>
            <person name="Wang M."/>
            <person name="Wang L."/>
            <person name="Yao B."/>
        </authorList>
    </citation>
    <scope>NUCLEOTIDE SEQUENCE [LARGE SCALE GENOMIC DNA]</scope>
    <source>
        <strain evidence="7">Wuqing</strain>
    </source>
</reference>
<dbReference type="Pfam" id="PF00916">
    <property type="entry name" value="Sulfate_transp"/>
    <property type="match status" value="1"/>
</dbReference>
<dbReference type="PANTHER" id="PTHR11814">
    <property type="entry name" value="SULFATE TRANSPORTER"/>
    <property type="match status" value="1"/>
</dbReference>
<feature type="transmembrane region" description="Helical" evidence="5">
    <location>
        <begin position="193"/>
        <end position="215"/>
    </location>
</feature>
<feature type="transmembrane region" description="Helical" evidence="5">
    <location>
        <begin position="158"/>
        <end position="181"/>
    </location>
</feature>
<feature type="transmembrane region" description="Helical" evidence="5">
    <location>
        <begin position="118"/>
        <end position="138"/>
    </location>
</feature>
<sequence length="362" mass="40345">MDIDIKRNIYLETDLNPSRVSTLKIEKTRFLSHINIRLTSIQILDYLSKWFPVISWLPNYQLKSFLKHDIICGLTSGILSIPYGLAVAQLSNLPAVSGLYMSFICPLIYMVTGSSKHLTLCAFSIVCEMIGAVLETEIPLEIMAAKNHSITSEQAKYMTATTLTFMVGLFQIFLSIIRFGFLSNLMSSTVTNGFLFGAAILILSSQISFLSGVQFKSPDLNATSRFVETYIQFFRHRKGPNYVELLIGLTSLIVAISLRFLSSKLKKHIKIPIPSELLIIILSGSLSHALKLKEKYGVRVVGRVPSGLPGFILPDFGIMRKLLKYVFPLALVQYGCSVSVAKSLADKYDEKIRYDTVGLCST</sequence>
<protein>
    <submittedName>
        <fullName evidence="7">Sulfate anion transporter 1</fullName>
    </submittedName>
</protein>
<feature type="domain" description="SLC26A/SulP transporter" evidence="6">
    <location>
        <begin position="66"/>
        <end position="353"/>
    </location>
</feature>
<gene>
    <name evidence="7" type="ORF">RF11_08789</name>
</gene>
<evidence type="ECO:0000256" key="3">
    <source>
        <dbReference type="ARBA" id="ARBA00022989"/>
    </source>
</evidence>
<keyword evidence="3 5" id="KW-1133">Transmembrane helix</keyword>
<comment type="caution">
    <text evidence="7">The sequence shown here is derived from an EMBL/GenBank/DDBJ whole genome shotgun (WGS) entry which is preliminary data.</text>
</comment>
<feature type="transmembrane region" description="Helical" evidence="5">
    <location>
        <begin position="242"/>
        <end position="261"/>
    </location>
</feature>
<accession>A0A0C2JPK2</accession>
<keyword evidence="8" id="KW-1185">Reference proteome</keyword>
<dbReference type="GO" id="GO:0016020">
    <property type="term" value="C:membrane"/>
    <property type="evidence" value="ECO:0007669"/>
    <property type="project" value="UniProtKB-SubCell"/>
</dbReference>
<dbReference type="OrthoDB" id="288203at2759"/>
<feature type="transmembrane region" description="Helical" evidence="5">
    <location>
        <begin position="70"/>
        <end position="87"/>
    </location>
</feature>
<keyword evidence="2 5" id="KW-0812">Transmembrane</keyword>
<evidence type="ECO:0000256" key="1">
    <source>
        <dbReference type="ARBA" id="ARBA00004141"/>
    </source>
</evidence>
<evidence type="ECO:0000259" key="6">
    <source>
        <dbReference type="Pfam" id="PF00916"/>
    </source>
</evidence>
<keyword evidence="4 5" id="KW-0472">Membrane</keyword>
<dbReference type="OMA" id="SIMMATI"/>
<dbReference type="InterPro" id="IPR011547">
    <property type="entry name" value="SLC26A/SulP_dom"/>
</dbReference>
<feature type="transmembrane region" description="Helical" evidence="5">
    <location>
        <begin position="93"/>
        <end position="111"/>
    </location>
</feature>
<evidence type="ECO:0000256" key="5">
    <source>
        <dbReference type="SAM" id="Phobius"/>
    </source>
</evidence>
<name>A0A0C2JPK2_THEKT</name>
<evidence type="ECO:0000313" key="7">
    <source>
        <dbReference type="EMBL" id="KII71293.1"/>
    </source>
</evidence>
<organism evidence="7 8">
    <name type="scientific">Thelohanellus kitauei</name>
    <name type="common">Myxosporean</name>
    <dbReference type="NCBI Taxonomy" id="669202"/>
    <lineage>
        <taxon>Eukaryota</taxon>
        <taxon>Metazoa</taxon>
        <taxon>Cnidaria</taxon>
        <taxon>Myxozoa</taxon>
        <taxon>Myxosporea</taxon>
        <taxon>Bivalvulida</taxon>
        <taxon>Platysporina</taxon>
        <taxon>Myxobolidae</taxon>
        <taxon>Thelohanellus</taxon>
    </lineage>
</organism>
<proteinExistence type="predicted"/>
<dbReference type="AlphaFoldDB" id="A0A0C2JPK2"/>
<evidence type="ECO:0000313" key="8">
    <source>
        <dbReference type="Proteomes" id="UP000031668"/>
    </source>
</evidence>
<dbReference type="InterPro" id="IPR001902">
    <property type="entry name" value="SLC26A/SulP_fam"/>
</dbReference>
<dbReference type="EMBL" id="JWZT01001813">
    <property type="protein sequence ID" value="KII71293.1"/>
    <property type="molecule type" value="Genomic_DNA"/>
</dbReference>
<evidence type="ECO:0000256" key="4">
    <source>
        <dbReference type="ARBA" id="ARBA00023136"/>
    </source>
</evidence>
<dbReference type="GO" id="GO:0055085">
    <property type="term" value="P:transmembrane transport"/>
    <property type="evidence" value="ECO:0007669"/>
    <property type="project" value="InterPro"/>
</dbReference>
<comment type="subcellular location">
    <subcellularLocation>
        <location evidence="1">Membrane</location>
        <topology evidence="1">Multi-pass membrane protein</topology>
    </subcellularLocation>
</comment>